<keyword evidence="4" id="KW-0411">Iron-sulfur</keyword>
<evidence type="ECO:0000259" key="5">
    <source>
        <dbReference type="PROSITE" id="PS51379"/>
    </source>
</evidence>
<evidence type="ECO:0000256" key="1">
    <source>
        <dbReference type="ARBA" id="ARBA00022485"/>
    </source>
</evidence>
<feature type="domain" description="4Fe-4S ferredoxin-type" evidence="5">
    <location>
        <begin position="45"/>
        <end position="76"/>
    </location>
</feature>
<dbReference type="AlphaFoldDB" id="X1ALC7"/>
<feature type="domain" description="4Fe-4S ferredoxin-type" evidence="5">
    <location>
        <begin position="4"/>
        <end position="33"/>
    </location>
</feature>
<protein>
    <recommendedName>
        <fullName evidence="5">4Fe-4S ferredoxin-type domain-containing protein</fullName>
    </recommendedName>
</protein>
<dbReference type="CDD" id="cd10550">
    <property type="entry name" value="DMSOR_beta_like"/>
    <property type="match status" value="1"/>
</dbReference>
<dbReference type="Pfam" id="PF13247">
    <property type="entry name" value="Fer4_11"/>
    <property type="match status" value="1"/>
</dbReference>
<dbReference type="GO" id="GO:0051539">
    <property type="term" value="F:4 iron, 4 sulfur cluster binding"/>
    <property type="evidence" value="ECO:0007669"/>
    <property type="project" value="UniProtKB-KW"/>
</dbReference>
<evidence type="ECO:0000256" key="3">
    <source>
        <dbReference type="ARBA" id="ARBA00023004"/>
    </source>
</evidence>
<dbReference type="PANTHER" id="PTHR43177:SF3">
    <property type="entry name" value="PROTEIN NRFC HOMOLOG"/>
    <property type="match status" value="1"/>
</dbReference>
<name>X1ALC7_9ZZZZ</name>
<dbReference type="EMBL" id="BART01007629">
    <property type="protein sequence ID" value="GAG60776.1"/>
    <property type="molecule type" value="Genomic_DNA"/>
</dbReference>
<evidence type="ECO:0000256" key="4">
    <source>
        <dbReference type="ARBA" id="ARBA00023014"/>
    </source>
</evidence>
<evidence type="ECO:0000256" key="2">
    <source>
        <dbReference type="ARBA" id="ARBA00022723"/>
    </source>
</evidence>
<dbReference type="PANTHER" id="PTHR43177">
    <property type="entry name" value="PROTEIN NRFC"/>
    <property type="match status" value="1"/>
</dbReference>
<dbReference type="Gene3D" id="3.30.70.20">
    <property type="match status" value="2"/>
</dbReference>
<dbReference type="PROSITE" id="PS00198">
    <property type="entry name" value="4FE4S_FER_1"/>
    <property type="match status" value="1"/>
</dbReference>
<comment type="caution">
    <text evidence="6">The sequence shown here is derived from an EMBL/GenBank/DDBJ whole genome shotgun (WGS) entry which is preliminary data.</text>
</comment>
<evidence type="ECO:0000313" key="6">
    <source>
        <dbReference type="EMBL" id="GAG60776.1"/>
    </source>
</evidence>
<dbReference type="PROSITE" id="PS51379">
    <property type="entry name" value="4FE4S_FER_2"/>
    <property type="match status" value="3"/>
</dbReference>
<dbReference type="InterPro" id="IPR017900">
    <property type="entry name" value="4Fe4S_Fe_S_CS"/>
</dbReference>
<proteinExistence type="predicted"/>
<dbReference type="InterPro" id="IPR017896">
    <property type="entry name" value="4Fe4S_Fe-S-bd"/>
</dbReference>
<gene>
    <name evidence="6" type="ORF">S01H4_17335</name>
</gene>
<sequence>MMTKALIIDYEKCVGCRTCEMACSIQHKKAINPLQSRIAIVRWEMEGQGVPIMCSHCESAPCVAVCPVTAISRDESLGSLVVDYERCIGCRMCVAACPFGAMGFDGESRRVVKCDLCDGDPLCARFCMYGALKYAEITEQSSARQREAAEKLKAVVATKTPAAL</sequence>
<reference evidence="6" key="1">
    <citation type="journal article" date="2014" name="Front. Microbiol.">
        <title>High frequency of phylogenetically diverse reductive dehalogenase-homologous genes in deep subseafloor sedimentary metagenomes.</title>
        <authorList>
            <person name="Kawai M."/>
            <person name="Futagami T."/>
            <person name="Toyoda A."/>
            <person name="Takaki Y."/>
            <person name="Nishi S."/>
            <person name="Hori S."/>
            <person name="Arai W."/>
            <person name="Tsubouchi T."/>
            <person name="Morono Y."/>
            <person name="Uchiyama I."/>
            <person name="Ito T."/>
            <person name="Fujiyama A."/>
            <person name="Inagaki F."/>
            <person name="Takami H."/>
        </authorList>
    </citation>
    <scope>NUCLEOTIDE SEQUENCE</scope>
    <source>
        <strain evidence="6">Expedition CK06-06</strain>
    </source>
</reference>
<dbReference type="SUPFAM" id="SSF54862">
    <property type="entry name" value="4Fe-4S ferredoxins"/>
    <property type="match status" value="1"/>
</dbReference>
<accession>X1ALC7</accession>
<organism evidence="6">
    <name type="scientific">marine sediment metagenome</name>
    <dbReference type="NCBI Taxonomy" id="412755"/>
    <lineage>
        <taxon>unclassified sequences</taxon>
        <taxon>metagenomes</taxon>
        <taxon>ecological metagenomes</taxon>
    </lineage>
</organism>
<feature type="domain" description="4Fe-4S ferredoxin-type" evidence="5">
    <location>
        <begin position="78"/>
        <end position="107"/>
    </location>
</feature>
<dbReference type="InterPro" id="IPR050954">
    <property type="entry name" value="ET_IronSulfur_Cluster-Binding"/>
</dbReference>
<keyword evidence="1" id="KW-0004">4Fe-4S</keyword>
<keyword evidence="2" id="KW-0479">Metal-binding</keyword>
<keyword evidence="3" id="KW-0408">Iron</keyword>
<dbReference type="Pfam" id="PF12797">
    <property type="entry name" value="Fer4_2"/>
    <property type="match status" value="1"/>
</dbReference>
<dbReference type="GO" id="GO:0046872">
    <property type="term" value="F:metal ion binding"/>
    <property type="evidence" value="ECO:0007669"/>
    <property type="project" value="UniProtKB-KW"/>
</dbReference>